<comment type="caution">
    <text evidence="1">The sequence shown here is derived from an EMBL/GenBank/DDBJ whole genome shotgun (WGS) entry which is preliminary data.</text>
</comment>
<dbReference type="EMBL" id="DSXI01000014">
    <property type="protein sequence ID" value="HGS04172.1"/>
    <property type="molecule type" value="Genomic_DNA"/>
</dbReference>
<evidence type="ECO:0000313" key="1">
    <source>
        <dbReference type="EMBL" id="HGS04172.1"/>
    </source>
</evidence>
<dbReference type="AlphaFoldDB" id="A0A7V4LC43"/>
<organism evidence="1">
    <name type="scientific">Desulfobacca acetoxidans</name>
    <dbReference type="NCBI Taxonomy" id="60893"/>
    <lineage>
        <taxon>Bacteria</taxon>
        <taxon>Pseudomonadati</taxon>
        <taxon>Thermodesulfobacteriota</taxon>
        <taxon>Desulfobaccia</taxon>
        <taxon>Desulfobaccales</taxon>
        <taxon>Desulfobaccaceae</taxon>
        <taxon>Desulfobacca</taxon>
    </lineage>
</organism>
<reference evidence="1" key="1">
    <citation type="journal article" date="2020" name="mSystems">
        <title>Genome- and Community-Level Interaction Insights into Carbon Utilization and Element Cycling Functions of Hydrothermarchaeota in Hydrothermal Sediment.</title>
        <authorList>
            <person name="Zhou Z."/>
            <person name="Liu Y."/>
            <person name="Xu W."/>
            <person name="Pan J."/>
            <person name="Luo Z.H."/>
            <person name="Li M."/>
        </authorList>
    </citation>
    <scope>NUCLEOTIDE SEQUENCE [LARGE SCALE GENOMIC DNA]</scope>
    <source>
        <strain evidence="1">SpSt-548</strain>
    </source>
</reference>
<accession>A0A7V4LC43</accession>
<name>A0A7V4LC43_9BACT</name>
<proteinExistence type="predicted"/>
<protein>
    <submittedName>
        <fullName evidence="1">Uncharacterized protein</fullName>
    </submittedName>
</protein>
<sequence>MAKTHTQLEEERRQRLEERRKILMEFPEVYQRDFDKALQRYLQREFPELDSHDCDALFDPDLREGFLTKWPEEAQELSRHYNLVAVWDPDGDELPEPVEYGAARVIRCQDDRIWATQITPGSMINLPPYKIFGRFLLVEIDLSKPRREIAASVMAIVDQKKRRPHISGSHQELVHGSEPKNTSARHTFHKMTVWQMVEQERRTPEEDEREILWRIAKAKTIETTDTGNERKWLNEERRHYEVLKSAFYRDKKIYFGDFIG</sequence>
<gene>
    <name evidence="1" type="ORF">ENT08_00240</name>
</gene>